<keyword evidence="1" id="KW-1015">Disulfide bond</keyword>
<dbReference type="InterPro" id="IPR037936">
    <property type="entry name" value="UNC5A-D"/>
</dbReference>
<evidence type="ECO:0000313" key="4">
    <source>
        <dbReference type="EMBL" id="CAD5122254.1"/>
    </source>
</evidence>
<evidence type="ECO:0000259" key="3">
    <source>
        <dbReference type="PROSITE" id="PS51145"/>
    </source>
</evidence>
<dbReference type="Pfam" id="PF00791">
    <property type="entry name" value="ZU5"/>
    <property type="match status" value="1"/>
</dbReference>
<sequence>MVHLVNGQWSYWTPWSSCLASCNRIRTRICDNPPPKHRGNRCLGVDSQARNCTGGMCRPKKVGLLVALGLAVTLLVTIALATPVVIWRRRERKKRRNFIKVDPPDITQTVLTNNFSEASTKRPISALYSEVNAKEGSTWASLGPSGGRLQLAGVTLTVAEGSLEQVEEIFLSVCRDERPIVRPGQTILGPVIELGPSRVNLKKPVVLSFEHCASLKHGNWRVTLCSDQWAVTVGEETETPLYVQMDAERCHVMTDCLRKYTLLGEPTGKAVKLLKVVAFSQSSPPDYNVRLYVVHDTQCALEVS</sequence>
<dbReference type="InterPro" id="IPR000884">
    <property type="entry name" value="TSP1_rpt"/>
</dbReference>
<evidence type="ECO:0000313" key="5">
    <source>
        <dbReference type="Proteomes" id="UP000549394"/>
    </source>
</evidence>
<dbReference type="GO" id="GO:0016020">
    <property type="term" value="C:membrane"/>
    <property type="evidence" value="ECO:0007669"/>
    <property type="project" value="InterPro"/>
</dbReference>
<dbReference type="SUPFAM" id="SSF82895">
    <property type="entry name" value="TSP-1 type 1 repeat"/>
    <property type="match status" value="1"/>
</dbReference>
<keyword evidence="2" id="KW-0812">Transmembrane</keyword>
<dbReference type="PROSITE" id="PS50092">
    <property type="entry name" value="TSP1"/>
    <property type="match status" value="1"/>
</dbReference>
<dbReference type="Gene3D" id="2.60.220.30">
    <property type="match status" value="1"/>
</dbReference>
<organism evidence="4 5">
    <name type="scientific">Dimorphilus gyrociliatus</name>
    <dbReference type="NCBI Taxonomy" id="2664684"/>
    <lineage>
        <taxon>Eukaryota</taxon>
        <taxon>Metazoa</taxon>
        <taxon>Spiralia</taxon>
        <taxon>Lophotrochozoa</taxon>
        <taxon>Annelida</taxon>
        <taxon>Polychaeta</taxon>
        <taxon>Polychaeta incertae sedis</taxon>
        <taxon>Dinophilidae</taxon>
        <taxon>Dimorphilus</taxon>
    </lineage>
</organism>
<name>A0A7I8W143_9ANNE</name>
<keyword evidence="5" id="KW-1185">Reference proteome</keyword>
<dbReference type="PANTHER" id="PTHR12582:SF47">
    <property type="entry name" value="NETRIN RECEPTOR UNC-5"/>
    <property type="match status" value="1"/>
</dbReference>
<comment type="caution">
    <text evidence="4">The sequence shown here is derived from an EMBL/GenBank/DDBJ whole genome shotgun (WGS) entry which is preliminary data.</text>
</comment>
<feature type="domain" description="ZU5" evidence="3">
    <location>
        <begin position="136"/>
        <end position="266"/>
    </location>
</feature>
<accession>A0A7I8W143</accession>
<dbReference type="SMART" id="SM00209">
    <property type="entry name" value="TSP1"/>
    <property type="match status" value="1"/>
</dbReference>
<dbReference type="Pfam" id="PF00090">
    <property type="entry name" value="TSP_1"/>
    <property type="match status" value="1"/>
</dbReference>
<proteinExistence type="predicted"/>
<dbReference type="EMBL" id="CAJFCJ010000016">
    <property type="protein sequence ID" value="CAD5122254.1"/>
    <property type="molecule type" value="Genomic_DNA"/>
</dbReference>
<dbReference type="InterPro" id="IPR000906">
    <property type="entry name" value="ZU5_dom"/>
</dbReference>
<dbReference type="PANTHER" id="PTHR12582">
    <property type="entry name" value="NETRIN RECEPTOR UNC5"/>
    <property type="match status" value="1"/>
</dbReference>
<dbReference type="GO" id="GO:0005042">
    <property type="term" value="F:netrin receptor activity"/>
    <property type="evidence" value="ECO:0007669"/>
    <property type="project" value="InterPro"/>
</dbReference>
<dbReference type="InterPro" id="IPR036383">
    <property type="entry name" value="TSP1_rpt_sf"/>
</dbReference>
<dbReference type="OrthoDB" id="5973910at2759"/>
<dbReference type="FunFam" id="2.20.100.10:FF:000002">
    <property type="entry name" value="Unc-5 netrin receptor C"/>
    <property type="match status" value="1"/>
</dbReference>
<keyword evidence="2" id="KW-0472">Membrane</keyword>
<protein>
    <submittedName>
        <fullName evidence="4">DgyrCDS10700</fullName>
    </submittedName>
</protein>
<dbReference type="Proteomes" id="UP000549394">
    <property type="component" value="Unassembled WGS sequence"/>
</dbReference>
<feature type="transmembrane region" description="Helical" evidence="2">
    <location>
        <begin position="64"/>
        <end position="87"/>
    </location>
</feature>
<evidence type="ECO:0000256" key="1">
    <source>
        <dbReference type="ARBA" id="ARBA00023157"/>
    </source>
</evidence>
<reference evidence="4 5" key="1">
    <citation type="submission" date="2020-08" db="EMBL/GenBank/DDBJ databases">
        <authorList>
            <person name="Hejnol A."/>
        </authorList>
    </citation>
    <scope>NUCLEOTIDE SEQUENCE [LARGE SCALE GENOMIC DNA]</scope>
</reference>
<dbReference type="PROSITE" id="PS51145">
    <property type="entry name" value="ZU5"/>
    <property type="match status" value="1"/>
</dbReference>
<dbReference type="SMART" id="SM00218">
    <property type="entry name" value="ZU5"/>
    <property type="match status" value="1"/>
</dbReference>
<keyword evidence="2" id="KW-1133">Transmembrane helix</keyword>
<evidence type="ECO:0000256" key="2">
    <source>
        <dbReference type="SAM" id="Phobius"/>
    </source>
</evidence>
<dbReference type="AlphaFoldDB" id="A0A7I8W143"/>
<dbReference type="Gene3D" id="2.20.100.10">
    <property type="entry name" value="Thrombospondin type-1 (TSP1) repeat"/>
    <property type="match status" value="1"/>
</dbReference>
<dbReference type="GO" id="GO:0008045">
    <property type="term" value="P:motor neuron axon guidance"/>
    <property type="evidence" value="ECO:0007669"/>
    <property type="project" value="TreeGrafter"/>
</dbReference>
<gene>
    <name evidence="4" type="ORF">DGYR_LOCUS10081</name>
</gene>